<reference evidence="1" key="1">
    <citation type="submission" date="2020-11" db="EMBL/GenBank/DDBJ databases">
        <authorList>
            <person name="Tran Van P."/>
        </authorList>
    </citation>
    <scope>NUCLEOTIDE SEQUENCE</scope>
</reference>
<proteinExistence type="predicted"/>
<evidence type="ECO:0000313" key="1">
    <source>
        <dbReference type="EMBL" id="CAD7392772.1"/>
    </source>
</evidence>
<gene>
    <name evidence="1" type="ORF">TCEB3V08_LOCUS779</name>
</gene>
<sequence length="204" mass="22217">MGCMQLSKIHRAAQSDVLGSSLPMAALECVPTDSGTPTLYALSTNYANGLAFGKVELDEVNPHLRGGGVENHLGKPPSVHLTEIRTSISPSSAVELNTTSALANYATEAGSIDKEREKLPSSTLAEIRPLTHRELFMMLTLLDCEEEIVECSYHDSRLLGASHHRIGLARAGSSVGEHRGVVAVQYIIDEDSRRRCIHFFLHIK</sequence>
<name>A0A7R9GRY5_TIMCR</name>
<accession>A0A7R9GRY5</accession>
<dbReference type="EMBL" id="OC316589">
    <property type="protein sequence ID" value="CAD7392772.1"/>
    <property type="molecule type" value="Genomic_DNA"/>
</dbReference>
<dbReference type="AlphaFoldDB" id="A0A7R9GRY5"/>
<organism evidence="1">
    <name type="scientific">Timema cristinae</name>
    <name type="common">Walking stick</name>
    <dbReference type="NCBI Taxonomy" id="61476"/>
    <lineage>
        <taxon>Eukaryota</taxon>
        <taxon>Metazoa</taxon>
        <taxon>Ecdysozoa</taxon>
        <taxon>Arthropoda</taxon>
        <taxon>Hexapoda</taxon>
        <taxon>Insecta</taxon>
        <taxon>Pterygota</taxon>
        <taxon>Neoptera</taxon>
        <taxon>Polyneoptera</taxon>
        <taxon>Phasmatodea</taxon>
        <taxon>Timematodea</taxon>
        <taxon>Timematoidea</taxon>
        <taxon>Timematidae</taxon>
        <taxon>Timema</taxon>
    </lineage>
</organism>
<protein>
    <submittedName>
        <fullName evidence="1">Uncharacterized protein</fullName>
    </submittedName>
</protein>